<dbReference type="KEGG" id="erl:AOC36_11710"/>
<proteinExistence type="predicted"/>
<geneLocation type="plasmid" evidence="1">
    <name>unnamed</name>
</geneLocation>
<protein>
    <recommendedName>
        <fullName evidence="3">DUF5050 domain-containing protein</fullName>
    </recommendedName>
</protein>
<dbReference type="RefSeq" id="WP_067634669.1">
    <property type="nucleotide sequence ID" value="NZ_CP013214.1"/>
</dbReference>
<gene>
    <name evidence="1" type="ORF">AOC36_11710</name>
</gene>
<evidence type="ECO:0008006" key="3">
    <source>
        <dbReference type="Google" id="ProtNLM"/>
    </source>
</evidence>
<evidence type="ECO:0000313" key="1">
    <source>
        <dbReference type="EMBL" id="AMC94696.1"/>
    </source>
</evidence>
<evidence type="ECO:0000313" key="2">
    <source>
        <dbReference type="Proteomes" id="UP000063781"/>
    </source>
</evidence>
<keyword evidence="1" id="KW-0614">Plasmid</keyword>
<organism evidence="1 2">
    <name type="scientific">Erysipelothrix larvae</name>
    <dbReference type="NCBI Taxonomy" id="1514105"/>
    <lineage>
        <taxon>Bacteria</taxon>
        <taxon>Bacillati</taxon>
        <taxon>Bacillota</taxon>
        <taxon>Erysipelotrichia</taxon>
        <taxon>Erysipelotrichales</taxon>
        <taxon>Erysipelotrichaceae</taxon>
        <taxon>Erysipelothrix</taxon>
    </lineage>
</organism>
<dbReference type="AlphaFoldDB" id="A0A109UHS9"/>
<sequence length="181" mass="21128">MQESLKLADLNYIDDEVVSVSQDYELEYEKYFDIMDGEYFQCYGGSLYYISYYGTIEGENGLMLNRLDSEGLNKEVVYTFDTVPDKMFITYGHLFYVDTFTQEVFVVNLNSKEKTQIIEPEGQRFLRYVPSQDGLYLNMYNQSTNVSTLYAFSFDDYSLENVISAPDYFLASSYDSNFILL</sequence>
<dbReference type="Proteomes" id="UP000063781">
    <property type="component" value="Plasmid unnamed"/>
</dbReference>
<dbReference type="SUPFAM" id="SSF63825">
    <property type="entry name" value="YWTD domain"/>
    <property type="match status" value="1"/>
</dbReference>
<reference evidence="1 2" key="1">
    <citation type="submission" date="2015-10" db="EMBL/GenBank/DDBJ databases">
        <title>Erysipelothrix larvae sp. LV19 isolated from the larval gut of the rhinoceros beetle, Trypoxylus dichotomus.</title>
        <authorList>
            <person name="Lim S."/>
            <person name="Kim B.-C."/>
        </authorList>
    </citation>
    <scope>NUCLEOTIDE SEQUENCE [LARGE SCALE GENOMIC DNA]</scope>
    <source>
        <strain evidence="1 2">LV19</strain>
        <plasmid evidence="2">Plasmid</plasmid>
    </source>
</reference>
<accession>A0A109UHS9</accession>
<keyword evidence="2" id="KW-1185">Reference proteome</keyword>
<dbReference type="EMBL" id="CP013214">
    <property type="protein sequence ID" value="AMC94696.1"/>
    <property type="molecule type" value="Genomic_DNA"/>
</dbReference>
<name>A0A109UHS9_9FIRM</name>